<accession>W8F5Q3</accession>
<evidence type="ECO:0000313" key="2">
    <source>
        <dbReference type="Proteomes" id="UP000019423"/>
    </source>
</evidence>
<dbReference type="AlphaFoldDB" id="W8F5Q3"/>
<sequence length="109" mass="12311">MPLLQRGIGQRIKENRILPEDNSYYDYLRKTIRYPAQALRAQVAGKITMRLTINAAGLVSDVEETKNTIPVGATGRDEMVQQVAVVLRQLRFEPGTTASEELTITYQFL</sequence>
<name>W8F5Q3_9BACT</name>
<dbReference type="RefSeq" id="WP_155832956.1">
    <property type="nucleotide sequence ID" value="NZ_CP007145.1"/>
</dbReference>
<dbReference type="HOGENOM" id="CLU_2180267_0_0_10"/>
<dbReference type="EMBL" id="CP007145">
    <property type="protein sequence ID" value="AHJ97911.1"/>
    <property type="molecule type" value="Genomic_DNA"/>
</dbReference>
<keyword evidence="2" id="KW-1185">Reference proteome</keyword>
<protein>
    <submittedName>
        <fullName evidence="1">Uncharacterized protein</fullName>
    </submittedName>
</protein>
<dbReference type="OrthoDB" id="881712at2"/>
<organism evidence="1 2">
    <name type="scientific">Hymenobacter swuensis DY53</name>
    <dbReference type="NCBI Taxonomy" id="1227739"/>
    <lineage>
        <taxon>Bacteria</taxon>
        <taxon>Pseudomonadati</taxon>
        <taxon>Bacteroidota</taxon>
        <taxon>Cytophagia</taxon>
        <taxon>Cytophagales</taxon>
        <taxon>Hymenobacteraceae</taxon>
        <taxon>Hymenobacter</taxon>
    </lineage>
</organism>
<reference evidence="1 2" key="1">
    <citation type="submission" date="2014-01" db="EMBL/GenBank/DDBJ databases">
        <title>Complete genome sequence of ionizing-radiation resistance bacterium Hymenobacter swuensis DY53.</title>
        <authorList>
            <person name="Jung J.-H."/>
            <person name="Jeong S.-W."/>
            <person name="Joe M.-H."/>
            <person name="Cho y.-j."/>
            <person name="Kim M.-K."/>
            <person name="Lim S.-Y."/>
        </authorList>
    </citation>
    <scope>NUCLEOTIDE SEQUENCE [LARGE SCALE GENOMIC DNA]</scope>
    <source>
        <strain evidence="1 2">DY53</strain>
    </source>
</reference>
<dbReference type="Gene3D" id="3.30.1150.10">
    <property type="match status" value="1"/>
</dbReference>
<dbReference type="PATRIC" id="fig|1227739.3.peg.2516"/>
<evidence type="ECO:0000313" key="1">
    <source>
        <dbReference type="EMBL" id="AHJ97911.1"/>
    </source>
</evidence>
<proteinExistence type="predicted"/>
<dbReference type="STRING" id="1227739.Hsw_2316"/>
<dbReference type="SUPFAM" id="SSF74653">
    <property type="entry name" value="TolA/TonB C-terminal domain"/>
    <property type="match status" value="1"/>
</dbReference>
<dbReference type="KEGG" id="hsw:Hsw_2316"/>
<dbReference type="Proteomes" id="UP000019423">
    <property type="component" value="Chromosome"/>
</dbReference>
<gene>
    <name evidence="1" type="ORF">Hsw_2316</name>
</gene>